<organism evidence="6 7">
    <name type="scientific">Aquamicrobium aerolatum DSM 21857</name>
    <dbReference type="NCBI Taxonomy" id="1121003"/>
    <lineage>
        <taxon>Bacteria</taxon>
        <taxon>Pseudomonadati</taxon>
        <taxon>Pseudomonadota</taxon>
        <taxon>Alphaproteobacteria</taxon>
        <taxon>Hyphomicrobiales</taxon>
        <taxon>Phyllobacteriaceae</taxon>
        <taxon>Aerobium</taxon>
    </lineage>
</organism>
<accession>A0A1I3IDU8</accession>
<evidence type="ECO:0000313" key="7">
    <source>
        <dbReference type="Proteomes" id="UP000242763"/>
    </source>
</evidence>
<dbReference type="AlphaFoldDB" id="A0A1I3IDU8"/>
<dbReference type="STRING" id="1121003.SAMN03080618_00534"/>
<dbReference type="GO" id="GO:0009055">
    <property type="term" value="F:electron transfer activity"/>
    <property type="evidence" value="ECO:0007669"/>
    <property type="project" value="InterPro"/>
</dbReference>
<sequence>MCLLPLAANAGDVSSVPLTSTPGDPARGQDIVRDTGRASCLICHAISAMPDRDQGTLGPSLDAIATRYTEAELRQRIVDARTLAPDTIMPPYYSNEGLVRIGSRWAQSTIYSAQDVEDVVAFLMTLGD</sequence>
<keyword evidence="3 4" id="KW-0408">Iron</keyword>
<dbReference type="EMBL" id="FORF01000002">
    <property type="protein sequence ID" value="SFI46049.1"/>
    <property type="molecule type" value="Genomic_DNA"/>
</dbReference>
<dbReference type="Proteomes" id="UP000242763">
    <property type="component" value="Unassembled WGS sequence"/>
</dbReference>
<dbReference type="InterPro" id="IPR030999">
    <property type="entry name" value="Thiosulf_SoxX"/>
</dbReference>
<dbReference type="GO" id="GO:0046872">
    <property type="term" value="F:metal ion binding"/>
    <property type="evidence" value="ECO:0007669"/>
    <property type="project" value="UniProtKB-KW"/>
</dbReference>
<proteinExistence type="predicted"/>
<gene>
    <name evidence="6" type="ORF">SAMN03080618_00534</name>
</gene>
<keyword evidence="1 4" id="KW-0349">Heme</keyword>
<dbReference type="InterPro" id="IPR009056">
    <property type="entry name" value="Cyt_c-like_dom"/>
</dbReference>
<evidence type="ECO:0000259" key="5">
    <source>
        <dbReference type="PROSITE" id="PS51007"/>
    </source>
</evidence>
<dbReference type="NCBIfam" id="TIGR04485">
    <property type="entry name" value="thiosulf_SoxX"/>
    <property type="match status" value="1"/>
</dbReference>
<evidence type="ECO:0000256" key="1">
    <source>
        <dbReference type="ARBA" id="ARBA00022617"/>
    </source>
</evidence>
<reference evidence="7" key="1">
    <citation type="submission" date="2016-10" db="EMBL/GenBank/DDBJ databases">
        <authorList>
            <person name="Varghese N."/>
            <person name="Submissions S."/>
        </authorList>
    </citation>
    <scope>NUCLEOTIDE SEQUENCE [LARGE SCALE GENOMIC DNA]</scope>
    <source>
        <strain evidence="7">DSM 21857</strain>
    </source>
</reference>
<evidence type="ECO:0000256" key="4">
    <source>
        <dbReference type="PROSITE-ProRule" id="PRU00433"/>
    </source>
</evidence>
<name>A0A1I3IDU8_9HYPH</name>
<dbReference type="PROSITE" id="PS51007">
    <property type="entry name" value="CYTC"/>
    <property type="match status" value="1"/>
</dbReference>
<keyword evidence="7" id="KW-1185">Reference proteome</keyword>
<evidence type="ECO:0000256" key="3">
    <source>
        <dbReference type="ARBA" id="ARBA00023004"/>
    </source>
</evidence>
<dbReference type="InterPro" id="IPR036909">
    <property type="entry name" value="Cyt_c-like_dom_sf"/>
</dbReference>
<feature type="domain" description="Cytochrome c" evidence="5">
    <location>
        <begin position="23"/>
        <end position="127"/>
    </location>
</feature>
<dbReference type="SUPFAM" id="SSF46626">
    <property type="entry name" value="Cytochrome c"/>
    <property type="match status" value="1"/>
</dbReference>
<evidence type="ECO:0000313" key="6">
    <source>
        <dbReference type="EMBL" id="SFI46049.1"/>
    </source>
</evidence>
<protein>
    <submittedName>
        <fullName evidence="6">Sulfur-oxidizing protein SoxX</fullName>
    </submittedName>
</protein>
<dbReference type="Gene3D" id="1.10.760.10">
    <property type="entry name" value="Cytochrome c-like domain"/>
    <property type="match status" value="1"/>
</dbReference>
<dbReference type="Pfam" id="PF00034">
    <property type="entry name" value="Cytochrom_C"/>
    <property type="match status" value="1"/>
</dbReference>
<evidence type="ECO:0000256" key="2">
    <source>
        <dbReference type="ARBA" id="ARBA00022723"/>
    </source>
</evidence>
<dbReference type="GO" id="GO:0020037">
    <property type="term" value="F:heme binding"/>
    <property type="evidence" value="ECO:0007669"/>
    <property type="project" value="InterPro"/>
</dbReference>
<keyword evidence="2 4" id="KW-0479">Metal-binding</keyword>